<evidence type="ECO:0000313" key="2">
    <source>
        <dbReference type="EMBL" id="GBL96057.1"/>
    </source>
</evidence>
<name>A0A4Y2BWU2_ARAVE</name>
<dbReference type="EMBL" id="BGPR01161068">
    <property type="protein sequence ID" value="GBL96057.1"/>
    <property type="molecule type" value="Genomic_DNA"/>
</dbReference>
<evidence type="ECO:0000313" key="3">
    <source>
        <dbReference type="Proteomes" id="UP000499080"/>
    </source>
</evidence>
<feature type="non-terminal residue" evidence="2">
    <location>
        <position position="1"/>
    </location>
</feature>
<evidence type="ECO:0000256" key="1">
    <source>
        <dbReference type="SAM" id="MobiDB-lite"/>
    </source>
</evidence>
<protein>
    <submittedName>
        <fullName evidence="2">Uncharacterized protein</fullName>
    </submittedName>
</protein>
<gene>
    <name evidence="2" type="ORF">AVEN_12437_1</name>
</gene>
<keyword evidence="3" id="KW-1185">Reference proteome</keyword>
<dbReference type="Proteomes" id="UP000499080">
    <property type="component" value="Unassembled WGS sequence"/>
</dbReference>
<accession>A0A4Y2BWU2</accession>
<feature type="region of interest" description="Disordered" evidence="1">
    <location>
        <begin position="1"/>
        <end position="53"/>
    </location>
</feature>
<sequence length="86" mass="9417">ALRRHEAGGVLVRHEGLQRRPDLEPDVEQVRRGDGSPREARVSGRPLDSAEHHAARQNLWGDLANKNSMGGCLCETAAGIEGRRLT</sequence>
<reference evidence="2 3" key="1">
    <citation type="journal article" date="2019" name="Sci. Rep.">
        <title>Orb-weaving spider Araneus ventricosus genome elucidates the spidroin gene catalogue.</title>
        <authorList>
            <person name="Kono N."/>
            <person name="Nakamura H."/>
            <person name="Ohtoshi R."/>
            <person name="Moran D.A.P."/>
            <person name="Shinohara A."/>
            <person name="Yoshida Y."/>
            <person name="Fujiwara M."/>
            <person name="Mori M."/>
            <person name="Tomita M."/>
            <person name="Arakawa K."/>
        </authorList>
    </citation>
    <scope>NUCLEOTIDE SEQUENCE [LARGE SCALE GENOMIC DNA]</scope>
</reference>
<organism evidence="2 3">
    <name type="scientific">Araneus ventricosus</name>
    <name type="common">Orbweaver spider</name>
    <name type="synonym">Epeira ventricosa</name>
    <dbReference type="NCBI Taxonomy" id="182803"/>
    <lineage>
        <taxon>Eukaryota</taxon>
        <taxon>Metazoa</taxon>
        <taxon>Ecdysozoa</taxon>
        <taxon>Arthropoda</taxon>
        <taxon>Chelicerata</taxon>
        <taxon>Arachnida</taxon>
        <taxon>Araneae</taxon>
        <taxon>Araneomorphae</taxon>
        <taxon>Entelegynae</taxon>
        <taxon>Araneoidea</taxon>
        <taxon>Araneidae</taxon>
        <taxon>Araneus</taxon>
    </lineage>
</organism>
<proteinExistence type="predicted"/>
<comment type="caution">
    <text evidence="2">The sequence shown here is derived from an EMBL/GenBank/DDBJ whole genome shotgun (WGS) entry which is preliminary data.</text>
</comment>
<dbReference type="AlphaFoldDB" id="A0A4Y2BWU2"/>